<name>A0AAE0RQ26_9BIVA</name>
<dbReference type="AlphaFoldDB" id="A0AAE0RQ26"/>
<feature type="chain" id="PRO_5042207279" evidence="1">
    <location>
        <begin position="19"/>
        <end position="99"/>
    </location>
</feature>
<reference evidence="2" key="1">
    <citation type="journal article" date="2021" name="Genome Biol. Evol.">
        <title>A High-Quality Reference Genome for a Parasitic Bivalve with Doubly Uniparental Inheritance (Bivalvia: Unionida).</title>
        <authorList>
            <person name="Smith C.H."/>
        </authorList>
    </citation>
    <scope>NUCLEOTIDE SEQUENCE</scope>
    <source>
        <strain evidence="2">CHS0354</strain>
    </source>
</reference>
<reference evidence="2" key="2">
    <citation type="journal article" date="2021" name="Genome Biol. Evol.">
        <title>Developing a high-quality reference genome for a parasitic bivalve with doubly uniparental inheritance (Bivalvia: Unionida).</title>
        <authorList>
            <person name="Smith C.H."/>
        </authorList>
    </citation>
    <scope>NUCLEOTIDE SEQUENCE</scope>
    <source>
        <strain evidence="2">CHS0354</strain>
        <tissue evidence="2">Mantle</tissue>
    </source>
</reference>
<dbReference type="InterPro" id="IPR029058">
    <property type="entry name" value="AB_hydrolase_fold"/>
</dbReference>
<evidence type="ECO:0000256" key="1">
    <source>
        <dbReference type="SAM" id="SignalP"/>
    </source>
</evidence>
<proteinExistence type="predicted"/>
<accession>A0AAE0RQ26</accession>
<reference evidence="2" key="3">
    <citation type="submission" date="2023-05" db="EMBL/GenBank/DDBJ databases">
        <authorList>
            <person name="Smith C.H."/>
        </authorList>
    </citation>
    <scope>NUCLEOTIDE SEQUENCE</scope>
    <source>
        <strain evidence="2">CHS0354</strain>
        <tissue evidence="2">Mantle</tissue>
    </source>
</reference>
<evidence type="ECO:0000313" key="2">
    <source>
        <dbReference type="EMBL" id="KAK3577428.1"/>
    </source>
</evidence>
<keyword evidence="1" id="KW-0732">Signal</keyword>
<feature type="signal peptide" evidence="1">
    <location>
        <begin position="1"/>
        <end position="18"/>
    </location>
</feature>
<sequence>MAFRMFVLLGVCAYCTSSKEPRFFLTSAAQSLANSNRKLLNISESYNVDKSQVSVSGISSGACFATQFHVIHSAQIMGVGIIAGGRYTDETCSAFSVKK</sequence>
<gene>
    <name evidence="2" type="ORF">CHS0354_032276</name>
</gene>
<organism evidence="2 3">
    <name type="scientific">Potamilus streckersoni</name>
    <dbReference type="NCBI Taxonomy" id="2493646"/>
    <lineage>
        <taxon>Eukaryota</taxon>
        <taxon>Metazoa</taxon>
        <taxon>Spiralia</taxon>
        <taxon>Lophotrochozoa</taxon>
        <taxon>Mollusca</taxon>
        <taxon>Bivalvia</taxon>
        <taxon>Autobranchia</taxon>
        <taxon>Heteroconchia</taxon>
        <taxon>Palaeoheterodonta</taxon>
        <taxon>Unionida</taxon>
        <taxon>Unionoidea</taxon>
        <taxon>Unionidae</taxon>
        <taxon>Ambleminae</taxon>
        <taxon>Lampsilini</taxon>
        <taxon>Potamilus</taxon>
    </lineage>
</organism>
<dbReference type="Proteomes" id="UP001195483">
    <property type="component" value="Unassembled WGS sequence"/>
</dbReference>
<protein>
    <submittedName>
        <fullName evidence="2">Uncharacterized protein</fullName>
    </submittedName>
</protein>
<comment type="caution">
    <text evidence="2">The sequence shown here is derived from an EMBL/GenBank/DDBJ whole genome shotgun (WGS) entry which is preliminary data.</text>
</comment>
<keyword evidence="3" id="KW-1185">Reference proteome</keyword>
<evidence type="ECO:0000313" key="3">
    <source>
        <dbReference type="Proteomes" id="UP001195483"/>
    </source>
</evidence>
<dbReference type="EMBL" id="JAEAOA010001910">
    <property type="protein sequence ID" value="KAK3577428.1"/>
    <property type="molecule type" value="Genomic_DNA"/>
</dbReference>
<dbReference type="SUPFAM" id="SSF53474">
    <property type="entry name" value="alpha/beta-Hydrolases"/>
    <property type="match status" value="1"/>
</dbReference>
<dbReference type="Gene3D" id="3.40.50.1820">
    <property type="entry name" value="alpha/beta hydrolase"/>
    <property type="match status" value="1"/>
</dbReference>